<dbReference type="SUPFAM" id="SSF52172">
    <property type="entry name" value="CheY-like"/>
    <property type="match status" value="1"/>
</dbReference>
<accession>A0A6L8V7W9</accession>
<evidence type="ECO:0000313" key="11">
    <source>
        <dbReference type="EMBL" id="MZQ86357.1"/>
    </source>
</evidence>
<name>A0A6L8V7W9_9BACL</name>
<dbReference type="InterPro" id="IPR009057">
    <property type="entry name" value="Homeodomain-like_sf"/>
</dbReference>
<protein>
    <submittedName>
        <fullName evidence="11">Response regulator</fullName>
    </submittedName>
</protein>
<dbReference type="PROSITE" id="PS01124">
    <property type="entry name" value="HTH_ARAC_FAMILY_2"/>
    <property type="match status" value="1"/>
</dbReference>
<proteinExistence type="predicted"/>
<feature type="modified residue" description="4-aspartylphosphate" evidence="8">
    <location>
        <position position="60"/>
    </location>
</feature>
<evidence type="ECO:0000256" key="4">
    <source>
        <dbReference type="ARBA" id="ARBA00023012"/>
    </source>
</evidence>
<evidence type="ECO:0000259" key="9">
    <source>
        <dbReference type="PROSITE" id="PS01124"/>
    </source>
</evidence>
<dbReference type="Gene3D" id="1.10.10.60">
    <property type="entry name" value="Homeodomain-like"/>
    <property type="match status" value="2"/>
</dbReference>
<dbReference type="InterPro" id="IPR051552">
    <property type="entry name" value="HptR"/>
</dbReference>
<dbReference type="EMBL" id="WTUZ01000039">
    <property type="protein sequence ID" value="MZQ86357.1"/>
    <property type="molecule type" value="Genomic_DNA"/>
</dbReference>
<reference evidence="11 12" key="1">
    <citation type="submission" date="2019-12" db="EMBL/GenBank/DDBJ databases">
        <title>Paenibacillus sp. nov. sp. isolated from soil.</title>
        <authorList>
            <person name="Kim J."/>
            <person name="Jeong S.E."/>
            <person name="Jung H.S."/>
            <person name="Jeon C.O."/>
        </authorList>
    </citation>
    <scope>NUCLEOTIDE SEQUENCE [LARGE SCALE GENOMIC DNA]</scope>
    <source>
        <strain evidence="11 12">5J-6</strain>
    </source>
</reference>
<gene>
    <name evidence="11" type="ORF">GQF01_30065</name>
</gene>
<evidence type="ECO:0000256" key="3">
    <source>
        <dbReference type="ARBA" id="ARBA00022553"/>
    </source>
</evidence>
<keyword evidence="5" id="KW-0805">Transcription regulation</keyword>
<comment type="caution">
    <text evidence="11">The sequence shown here is derived from an EMBL/GenBank/DDBJ whole genome shotgun (WGS) entry which is preliminary data.</text>
</comment>
<dbReference type="SMART" id="SM00342">
    <property type="entry name" value="HTH_ARAC"/>
    <property type="match status" value="1"/>
</dbReference>
<evidence type="ECO:0000256" key="6">
    <source>
        <dbReference type="ARBA" id="ARBA00023125"/>
    </source>
</evidence>
<dbReference type="GO" id="GO:0000160">
    <property type="term" value="P:phosphorelay signal transduction system"/>
    <property type="evidence" value="ECO:0007669"/>
    <property type="project" value="UniProtKB-KW"/>
</dbReference>
<dbReference type="InterPro" id="IPR001789">
    <property type="entry name" value="Sig_transdc_resp-reg_receiver"/>
</dbReference>
<dbReference type="GO" id="GO:0005737">
    <property type="term" value="C:cytoplasm"/>
    <property type="evidence" value="ECO:0007669"/>
    <property type="project" value="UniProtKB-SubCell"/>
</dbReference>
<feature type="domain" description="HTH araC/xylS-type" evidence="9">
    <location>
        <begin position="468"/>
        <end position="566"/>
    </location>
</feature>
<comment type="subcellular location">
    <subcellularLocation>
        <location evidence="1">Cytoplasm</location>
    </subcellularLocation>
</comment>
<keyword evidence="6" id="KW-0238">DNA-binding</keyword>
<dbReference type="SUPFAM" id="SSF46689">
    <property type="entry name" value="Homeodomain-like"/>
    <property type="match status" value="2"/>
</dbReference>
<evidence type="ECO:0000256" key="7">
    <source>
        <dbReference type="ARBA" id="ARBA00023163"/>
    </source>
</evidence>
<dbReference type="PRINTS" id="PR00032">
    <property type="entry name" value="HTHARAC"/>
</dbReference>
<dbReference type="InterPro" id="IPR020449">
    <property type="entry name" value="Tscrpt_reg_AraC-type_HTH"/>
</dbReference>
<dbReference type="PROSITE" id="PS00041">
    <property type="entry name" value="HTH_ARAC_FAMILY_1"/>
    <property type="match status" value="1"/>
</dbReference>
<sequence length="569" mass="65095">MFKVLPLRVLIVDDEELIRTGIARLVTQAGTSFQVIGTCSSAKEALASLEQEEIDLIITDIRMPEMDGLELLTEVRHLHPNVFSLVISGYEEFEYARSALKLGASDYILKPIDRKQFREQLNNMIELVTTHRKKQFLQQDLEHKSQKADDFQVGNFLNSVLYASRLPHVKEWQGLLNPLCHYRLIAASIDRVPRADAYSQRDYELFEYVMNGIIREIGSGFGGSEASAISLRSWNGLDGWGWVLINHNKQEEPDGEADADDASSSEIDRFCERLTVKLHETFAKYLPVSVSLGVSSELQDISTIGQAAAEARASLQRRLFEGGGKCHWLEKQPAYNLLNVQETKSAALRLSDLESKLFNVMRLFDEDVIRATVDDLFSIWKKNTLFSGDLPANVLALMLRATILIDEIRLEDRDTGKLMSTTYIESTWRKMQVSSDVLELKEELMRFLLLIAGKLKSLRFQSEKEPVEKAKTYIEQHLADDLTLGVVAGEIYLNPSYFSNLFKIQTGENFLNYVTRIRMDKARELMQDRVLKLNEIANKVGYQNPKYFTKLFKEYYGSTPTDYREHQLK</sequence>
<keyword evidence="2" id="KW-0963">Cytoplasm</keyword>
<keyword evidence="3 8" id="KW-0597">Phosphoprotein</keyword>
<dbReference type="InterPro" id="IPR018060">
    <property type="entry name" value="HTH_AraC"/>
</dbReference>
<keyword evidence="4" id="KW-0902">Two-component regulatory system</keyword>
<evidence type="ECO:0000256" key="8">
    <source>
        <dbReference type="PROSITE-ProRule" id="PRU00169"/>
    </source>
</evidence>
<keyword evidence="7" id="KW-0804">Transcription</keyword>
<evidence type="ECO:0000313" key="12">
    <source>
        <dbReference type="Proteomes" id="UP000481087"/>
    </source>
</evidence>
<dbReference type="CDD" id="cd17536">
    <property type="entry name" value="REC_YesN-like"/>
    <property type="match status" value="1"/>
</dbReference>
<dbReference type="SMART" id="SM00448">
    <property type="entry name" value="REC"/>
    <property type="match status" value="1"/>
</dbReference>
<dbReference type="Gene3D" id="3.40.50.2300">
    <property type="match status" value="1"/>
</dbReference>
<feature type="domain" description="Response regulatory" evidence="10">
    <location>
        <begin position="8"/>
        <end position="125"/>
    </location>
</feature>
<dbReference type="Proteomes" id="UP000481087">
    <property type="component" value="Unassembled WGS sequence"/>
</dbReference>
<dbReference type="GO" id="GO:0003700">
    <property type="term" value="F:DNA-binding transcription factor activity"/>
    <property type="evidence" value="ECO:0007669"/>
    <property type="project" value="InterPro"/>
</dbReference>
<dbReference type="GO" id="GO:0043565">
    <property type="term" value="F:sequence-specific DNA binding"/>
    <property type="evidence" value="ECO:0007669"/>
    <property type="project" value="InterPro"/>
</dbReference>
<dbReference type="Pfam" id="PF12833">
    <property type="entry name" value="HTH_18"/>
    <property type="match status" value="1"/>
</dbReference>
<evidence type="ECO:0000259" key="10">
    <source>
        <dbReference type="PROSITE" id="PS50110"/>
    </source>
</evidence>
<dbReference type="Pfam" id="PF00072">
    <property type="entry name" value="Response_reg"/>
    <property type="match status" value="1"/>
</dbReference>
<dbReference type="PANTHER" id="PTHR42713">
    <property type="entry name" value="HISTIDINE KINASE-RELATED"/>
    <property type="match status" value="1"/>
</dbReference>
<evidence type="ECO:0000256" key="2">
    <source>
        <dbReference type="ARBA" id="ARBA00022490"/>
    </source>
</evidence>
<evidence type="ECO:0000256" key="1">
    <source>
        <dbReference type="ARBA" id="ARBA00004496"/>
    </source>
</evidence>
<dbReference type="PROSITE" id="PS50110">
    <property type="entry name" value="RESPONSE_REGULATORY"/>
    <property type="match status" value="1"/>
</dbReference>
<dbReference type="PANTHER" id="PTHR42713:SF3">
    <property type="entry name" value="TRANSCRIPTIONAL REGULATORY PROTEIN HPTR"/>
    <property type="match status" value="1"/>
</dbReference>
<dbReference type="AlphaFoldDB" id="A0A6L8V7W9"/>
<dbReference type="InterPro" id="IPR011006">
    <property type="entry name" value="CheY-like_superfamily"/>
</dbReference>
<organism evidence="11 12">
    <name type="scientific">Paenibacillus silvestris</name>
    <dbReference type="NCBI Taxonomy" id="2606219"/>
    <lineage>
        <taxon>Bacteria</taxon>
        <taxon>Bacillati</taxon>
        <taxon>Bacillota</taxon>
        <taxon>Bacilli</taxon>
        <taxon>Bacillales</taxon>
        <taxon>Paenibacillaceae</taxon>
        <taxon>Paenibacillus</taxon>
    </lineage>
</organism>
<dbReference type="InterPro" id="IPR018062">
    <property type="entry name" value="HTH_AraC-typ_CS"/>
</dbReference>
<evidence type="ECO:0000256" key="5">
    <source>
        <dbReference type="ARBA" id="ARBA00023015"/>
    </source>
</evidence>
<keyword evidence="12" id="KW-1185">Reference proteome</keyword>